<dbReference type="InterPro" id="IPR049128">
    <property type="entry name" value="Pop8-like_dom"/>
</dbReference>
<dbReference type="EMBL" id="KN822185">
    <property type="protein sequence ID" value="KIM53264.1"/>
    <property type="molecule type" value="Genomic_DNA"/>
</dbReference>
<accession>A0A0C3DA50</accession>
<protein>
    <recommendedName>
        <fullName evidence="1">Ribonucleases P/MRP subunit Pop8-like domain-containing protein</fullName>
    </recommendedName>
</protein>
<evidence type="ECO:0000313" key="3">
    <source>
        <dbReference type="Proteomes" id="UP000053989"/>
    </source>
</evidence>
<sequence>MSRQPHYLCLSVSPVNAAQLNSDTDIDVLTIRKALQDALAELFGITAAGTYIDILAVTKSPTVSSASADAAGERRARWGEVVLRVHPSDAAKIMAAIVTASPSPSVPARASELRFSLVHESSFLPSLAFMRDI</sequence>
<organism evidence="2 3">
    <name type="scientific">Scleroderma citrinum Foug A</name>
    <dbReference type="NCBI Taxonomy" id="1036808"/>
    <lineage>
        <taxon>Eukaryota</taxon>
        <taxon>Fungi</taxon>
        <taxon>Dikarya</taxon>
        <taxon>Basidiomycota</taxon>
        <taxon>Agaricomycotina</taxon>
        <taxon>Agaricomycetes</taxon>
        <taxon>Agaricomycetidae</taxon>
        <taxon>Boletales</taxon>
        <taxon>Sclerodermatineae</taxon>
        <taxon>Sclerodermataceae</taxon>
        <taxon>Scleroderma</taxon>
    </lineage>
</organism>
<name>A0A0C3DA50_9AGAM</name>
<dbReference type="InParanoid" id="A0A0C3DA50"/>
<dbReference type="HOGENOM" id="CLU_163478_0_0_1"/>
<gene>
    <name evidence="2" type="ORF">SCLCIDRAFT_453848</name>
</gene>
<dbReference type="Pfam" id="PF20976">
    <property type="entry name" value="Pop8"/>
    <property type="match status" value="1"/>
</dbReference>
<reference evidence="2 3" key="1">
    <citation type="submission" date="2014-04" db="EMBL/GenBank/DDBJ databases">
        <authorList>
            <consortium name="DOE Joint Genome Institute"/>
            <person name="Kuo A."/>
            <person name="Kohler A."/>
            <person name="Nagy L.G."/>
            <person name="Floudas D."/>
            <person name="Copeland A."/>
            <person name="Barry K.W."/>
            <person name="Cichocki N."/>
            <person name="Veneault-Fourrey C."/>
            <person name="LaButti K."/>
            <person name="Lindquist E.A."/>
            <person name="Lipzen A."/>
            <person name="Lundell T."/>
            <person name="Morin E."/>
            <person name="Murat C."/>
            <person name="Sun H."/>
            <person name="Tunlid A."/>
            <person name="Henrissat B."/>
            <person name="Grigoriev I.V."/>
            <person name="Hibbett D.S."/>
            <person name="Martin F."/>
            <person name="Nordberg H.P."/>
            <person name="Cantor M.N."/>
            <person name="Hua S.X."/>
        </authorList>
    </citation>
    <scope>NUCLEOTIDE SEQUENCE [LARGE SCALE GENOMIC DNA]</scope>
    <source>
        <strain evidence="2 3">Foug A</strain>
    </source>
</reference>
<reference evidence="3" key="2">
    <citation type="submission" date="2015-01" db="EMBL/GenBank/DDBJ databases">
        <title>Evolutionary Origins and Diversification of the Mycorrhizal Mutualists.</title>
        <authorList>
            <consortium name="DOE Joint Genome Institute"/>
            <consortium name="Mycorrhizal Genomics Consortium"/>
            <person name="Kohler A."/>
            <person name="Kuo A."/>
            <person name="Nagy L.G."/>
            <person name="Floudas D."/>
            <person name="Copeland A."/>
            <person name="Barry K.W."/>
            <person name="Cichocki N."/>
            <person name="Veneault-Fourrey C."/>
            <person name="LaButti K."/>
            <person name="Lindquist E.A."/>
            <person name="Lipzen A."/>
            <person name="Lundell T."/>
            <person name="Morin E."/>
            <person name="Murat C."/>
            <person name="Riley R."/>
            <person name="Ohm R."/>
            <person name="Sun H."/>
            <person name="Tunlid A."/>
            <person name="Henrissat B."/>
            <person name="Grigoriev I.V."/>
            <person name="Hibbett D.S."/>
            <person name="Martin F."/>
        </authorList>
    </citation>
    <scope>NUCLEOTIDE SEQUENCE [LARGE SCALE GENOMIC DNA]</scope>
    <source>
        <strain evidence="3">Foug A</strain>
    </source>
</reference>
<feature type="domain" description="Ribonucleases P/MRP subunit Pop8-like" evidence="1">
    <location>
        <begin position="7"/>
        <end position="60"/>
    </location>
</feature>
<evidence type="ECO:0000313" key="2">
    <source>
        <dbReference type="EMBL" id="KIM53264.1"/>
    </source>
</evidence>
<evidence type="ECO:0000259" key="1">
    <source>
        <dbReference type="Pfam" id="PF20976"/>
    </source>
</evidence>
<dbReference type="AlphaFoldDB" id="A0A0C3DA50"/>
<proteinExistence type="predicted"/>
<dbReference type="OrthoDB" id="3265020at2759"/>
<keyword evidence="3" id="KW-1185">Reference proteome</keyword>
<dbReference type="Proteomes" id="UP000053989">
    <property type="component" value="Unassembled WGS sequence"/>
</dbReference>